<comment type="caution">
    <text evidence="7">The sequence shown here is derived from an EMBL/GenBank/DDBJ whole genome shotgun (WGS) entry which is preliminary data.</text>
</comment>
<dbReference type="PANTHER" id="PTHR47447:SF17">
    <property type="entry name" value="OS12G0638900 PROTEIN"/>
    <property type="match status" value="1"/>
</dbReference>
<evidence type="ECO:0000256" key="3">
    <source>
        <dbReference type="ARBA" id="ARBA00044493"/>
    </source>
</evidence>
<evidence type="ECO:0000256" key="6">
    <source>
        <dbReference type="SAM" id="MobiDB-lite"/>
    </source>
</evidence>
<evidence type="ECO:0000256" key="5">
    <source>
        <dbReference type="PROSITE-ProRule" id="PRU00708"/>
    </source>
</evidence>
<keyword evidence="2" id="KW-0677">Repeat</keyword>
<comment type="subunit">
    <text evidence="4">Binds to mitochondrial small subunit 15S rRNA.</text>
</comment>
<accession>A0A0W0FJP9</accession>
<evidence type="ECO:0000313" key="8">
    <source>
        <dbReference type="Proteomes" id="UP000054988"/>
    </source>
</evidence>
<dbReference type="Gene3D" id="1.25.40.10">
    <property type="entry name" value="Tetratricopeptide repeat domain"/>
    <property type="match status" value="2"/>
</dbReference>
<dbReference type="InterPro" id="IPR011990">
    <property type="entry name" value="TPR-like_helical_dom_sf"/>
</dbReference>
<dbReference type="Pfam" id="PF13041">
    <property type="entry name" value="PPR_2"/>
    <property type="match status" value="1"/>
</dbReference>
<dbReference type="PROSITE" id="PS51375">
    <property type="entry name" value="PPR"/>
    <property type="match status" value="1"/>
</dbReference>
<sequence length="603" mass="67626">MLRNAARRNLDFFLDSHHLLPGCHTRLSLNPCAHRFVSVAASTKAKTNGAATESKKRFRSKHYNPTSAQPSTTTKKLLEPHVLSARLKAKCDEGRINDAISILKSSPLDAQNVPTWNTLIWECMKAQRFQVAYDLYVDMKRRGFSPTTRTFKTMLNGLARIEHWPDYPKQLKNATSLYEAFLRHADSVKKQDPTSPELDTAPIAAYIQILGDAGMHQEIFDVFYNMDSEGLLAPDHILFTAMFRALAAKPDPTTGYVSNSASAKLLWSLMIKAQRKREFPVDSHLASAAITALSQGRPTDQELAFQIINDYFALAMSGEFTSSKDINTLPKDPIPLTSPALAAILYLCQHSEKHQFAIDFFQQVSKIDGGSSIIDTGHVETILMAYASLSPPNYSGKCLGLLEWMLKESVLRRDTKLHPSYSTYLLVLKACWSCGDWRCAAKTFDLMTGYHCHDFMDGIVSDRPRFDTRSEGRSFPPNVETVSLMVRTAVRTGNRAHIRQSLRLTHYLGMKDLFFNKFAPEGSSQSKKATENRVFFSLKLVDAVREGIEKVLKEGSGADKPRKDDLAHWKELEQDAAAISSLAPSNNIIPTVSVEKKRDRKTK</sequence>
<dbReference type="NCBIfam" id="TIGR00756">
    <property type="entry name" value="PPR"/>
    <property type="match status" value="1"/>
</dbReference>
<comment type="similarity">
    <text evidence="1">Belongs to the CCM1 family.</text>
</comment>
<proteinExistence type="inferred from homology"/>
<name>A0A0W0FJP9_MONRR</name>
<feature type="region of interest" description="Disordered" evidence="6">
    <location>
        <begin position="47"/>
        <end position="74"/>
    </location>
</feature>
<dbReference type="AlphaFoldDB" id="A0A0W0FJP9"/>
<organism evidence="7 8">
    <name type="scientific">Moniliophthora roreri</name>
    <name type="common">Frosty pod rot fungus</name>
    <name type="synonym">Monilia roreri</name>
    <dbReference type="NCBI Taxonomy" id="221103"/>
    <lineage>
        <taxon>Eukaryota</taxon>
        <taxon>Fungi</taxon>
        <taxon>Dikarya</taxon>
        <taxon>Basidiomycota</taxon>
        <taxon>Agaricomycotina</taxon>
        <taxon>Agaricomycetes</taxon>
        <taxon>Agaricomycetidae</taxon>
        <taxon>Agaricales</taxon>
        <taxon>Marasmiineae</taxon>
        <taxon>Marasmiaceae</taxon>
        <taxon>Moniliophthora</taxon>
    </lineage>
</organism>
<dbReference type="EMBL" id="LATX01001892">
    <property type="protein sequence ID" value="KTB36558.1"/>
    <property type="molecule type" value="Genomic_DNA"/>
</dbReference>
<reference evidence="7 8" key="1">
    <citation type="submission" date="2015-12" db="EMBL/GenBank/DDBJ databases">
        <title>Draft genome sequence of Moniliophthora roreri, the causal agent of frosty pod rot of cacao.</title>
        <authorList>
            <person name="Aime M.C."/>
            <person name="Diaz-Valderrama J.R."/>
            <person name="Kijpornyongpan T."/>
            <person name="Phillips-Mora W."/>
        </authorList>
    </citation>
    <scope>NUCLEOTIDE SEQUENCE [LARGE SCALE GENOMIC DNA]</scope>
    <source>
        <strain evidence="7 8">MCA 2952</strain>
    </source>
</reference>
<evidence type="ECO:0000256" key="4">
    <source>
        <dbReference type="ARBA" id="ARBA00044511"/>
    </source>
</evidence>
<feature type="repeat" description="PPR" evidence="5">
    <location>
        <begin position="112"/>
        <end position="146"/>
    </location>
</feature>
<evidence type="ECO:0000313" key="7">
    <source>
        <dbReference type="EMBL" id="KTB36558.1"/>
    </source>
</evidence>
<dbReference type="PANTHER" id="PTHR47447">
    <property type="entry name" value="OS03G0856100 PROTEIN"/>
    <property type="match status" value="1"/>
</dbReference>
<dbReference type="Proteomes" id="UP000054988">
    <property type="component" value="Unassembled WGS sequence"/>
</dbReference>
<dbReference type="InterPro" id="IPR002885">
    <property type="entry name" value="PPR_rpt"/>
</dbReference>
<gene>
    <name evidence="7" type="ORF">WG66_10769</name>
</gene>
<protein>
    <submittedName>
        <fullName evidence="7">Putative pentatricopeptide repeat-containing protein</fullName>
    </submittedName>
</protein>
<evidence type="ECO:0000256" key="1">
    <source>
        <dbReference type="ARBA" id="ARBA00006192"/>
    </source>
</evidence>
<feature type="compositionally biased region" description="Polar residues" evidence="6">
    <location>
        <begin position="63"/>
        <end position="74"/>
    </location>
</feature>
<comment type="function">
    <text evidence="3">Regulates mitochondrial small subunit maturation by controlling 15S rRNA 5'-end processing. Localizes to the 5' precursor of the 15S rRNA in a position that is subsequently occupied by mS47 in the mature yeast mtSSU. Uses structure and sequence-specific RNA recognition, binding to a single-stranded region of the precursor and specifically recognizing bases -6 to -1. The exchange of Ccm1 for mS47 is coupled to the irreversible removal of precursor rRNA that is accompanied by conformational changes of the mitoribosomal proteins uS5m and mS26. These conformational changes signal completion of 5'-end rRNA processing through protection of the mature 5'-end of the 15S rRNA and stabilization of mS47. The removal of the 5' precursor together with the dissociation of Ccm1 may be catalyzed by the 5'-3' exoribonuclease Pet127. Involved in the specific removal of group I introns in mitochondrial encoded transcripts.</text>
</comment>
<dbReference type="eggNOG" id="ENOG502QSY4">
    <property type="taxonomic scope" value="Eukaryota"/>
</dbReference>
<evidence type="ECO:0000256" key="2">
    <source>
        <dbReference type="ARBA" id="ARBA00022737"/>
    </source>
</evidence>